<organism evidence="2">
    <name type="scientific">Vibrio vulnificus</name>
    <dbReference type="NCBI Taxonomy" id="672"/>
    <lineage>
        <taxon>Bacteria</taxon>
        <taxon>Pseudomonadati</taxon>
        <taxon>Pseudomonadota</taxon>
        <taxon>Gammaproteobacteria</taxon>
        <taxon>Vibrionales</taxon>
        <taxon>Vibrionaceae</taxon>
        <taxon>Vibrio</taxon>
    </lineage>
</organism>
<dbReference type="NCBIfam" id="TIGR02532">
    <property type="entry name" value="IV_pilin_GFxxxE"/>
    <property type="match status" value="1"/>
</dbReference>
<keyword evidence="1" id="KW-0472">Membrane</keyword>
<sequence length="177" mass="19213">MKNTLRTSVKRGFTLVEFMVVGVLIAIALSQILPKFLGNKDASNATADAVAINSVKATIDGQYQGQLTFDGVDEVFNEMAPDPLNKTASGVYNVFKKKIVFKKANSGIGYSGTYPGLPKGEACIKFMDQLKTSDWNSFKVGTVTLKPTDTPNKFTTACKEDPSNPKAVLSVEMEYLI</sequence>
<dbReference type="Gene3D" id="3.30.1690.10">
    <property type="entry name" value="TcpA-like pilin"/>
    <property type="match status" value="1"/>
</dbReference>
<reference evidence="2" key="1">
    <citation type="journal article" date="2018" name="Genome Biol.">
        <title>SKESA: strategic k-mer extension for scrupulous assemblies.</title>
        <authorList>
            <person name="Souvorov A."/>
            <person name="Agarwala R."/>
            <person name="Lipman D.J."/>
        </authorList>
    </citation>
    <scope>NUCLEOTIDE SEQUENCE</scope>
    <source>
        <strain evidence="2">BCW_3452</strain>
    </source>
</reference>
<dbReference type="InterPro" id="IPR012902">
    <property type="entry name" value="N_methyl_site"/>
</dbReference>
<dbReference type="InterPro" id="IPR045584">
    <property type="entry name" value="Pilin-like"/>
</dbReference>
<protein>
    <submittedName>
        <fullName evidence="2">Type II secretion system protein</fullName>
    </submittedName>
</protein>
<evidence type="ECO:0000256" key="1">
    <source>
        <dbReference type="SAM" id="Phobius"/>
    </source>
</evidence>
<gene>
    <name evidence="2" type="ORF">I7730_20440</name>
</gene>
<reference evidence="2" key="2">
    <citation type="submission" date="2019-01" db="EMBL/GenBank/DDBJ databases">
        <authorList>
            <consortium name="NCBI Pathogen Detection Project"/>
        </authorList>
    </citation>
    <scope>NUCLEOTIDE SEQUENCE</scope>
    <source>
        <strain evidence="2">BCW_3452</strain>
    </source>
</reference>
<accession>A0A8H9N3L0</accession>
<feature type="transmembrane region" description="Helical" evidence="1">
    <location>
        <begin position="12"/>
        <end position="33"/>
    </location>
</feature>
<dbReference type="EMBL" id="DACRBY010000032">
    <property type="protein sequence ID" value="HAS8542161.1"/>
    <property type="molecule type" value="Genomic_DNA"/>
</dbReference>
<dbReference type="AlphaFoldDB" id="A0A8H9N3L0"/>
<dbReference type="SUPFAM" id="SSF54523">
    <property type="entry name" value="Pili subunits"/>
    <property type="match status" value="1"/>
</dbReference>
<proteinExistence type="predicted"/>
<keyword evidence="1" id="KW-1133">Transmembrane helix</keyword>
<name>A0A8H9N3L0_VIBVL</name>
<dbReference type="Proteomes" id="UP000863257">
    <property type="component" value="Unassembled WGS sequence"/>
</dbReference>
<comment type="caution">
    <text evidence="2">The sequence shown here is derived from an EMBL/GenBank/DDBJ whole genome shotgun (WGS) entry which is preliminary data.</text>
</comment>
<evidence type="ECO:0000313" key="2">
    <source>
        <dbReference type="EMBL" id="HAS8542161.1"/>
    </source>
</evidence>
<keyword evidence="1" id="KW-0812">Transmembrane</keyword>